<comment type="caution">
    <text evidence="1">The sequence shown here is derived from an EMBL/GenBank/DDBJ whole genome shotgun (WGS) entry which is preliminary data.</text>
</comment>
<proteinExistence type="predicted"/>
<name>A0ACB7PB52_9PEZI</name>
<gene>
    <name evidence="1" type="ORF">F5144DRAFT_231508</name>
</gene>
<sequence length="330" mass="35809">MKPATMKPATMKPATMATHSPDYSDDEFDFDEEYFSRTYQPLSNLPTPPPSSRESLAGQSPRALLEDGGLLDSALLGPAIHLVNLIPPAASLSVPSVPLVHDMLVRADLPIDTIALAVCILDSLSSKFSLNWRLLCPLAQREPANEITKRHTIQASPTGATQLHIDSVNPELIVLAALVIAFKFLVDCQEPTYYYRTAWGRNMWTCEQINLTERCIMENLGYRILPLWHPALIADAVGDMQRAARQAAFPPYPRNGEAHKRSVSSADALLGRTFPLTPAETPTSGDSPVASPVCEAVVASFGENGPNPADSSMLQLASRIKRKAPFPAAG</sequence>
<dbReference type="Proteomes" id="UP000724584">
    <property type="component" value="Unassembled WGS sequence"/>
</dbReference>
<reference evidence="1 2" key="1">
    <citation type="journal article" date="2021" name="Nat. Commun.">
        <title>Genetic determinants of endophytism in the Arabidopsis root mycobiome.</title>
        <authorList>
            <person name="Mesny F."/>
            <person name="Miyauchi S."/>
            <person name="Thiergart T."/>
            <person name="Pickel B."/>
            <person name="Atanasova L."/>
            <person name="Karlsson M."/>
            <person name="Huettel B."/>
            <person name="Barry K.W."/>
            <person name="Haridas S."/>
            <person name="Chen C."/>
            <person name="Bauer D."/>
            <person name="Andreopoulos W."/>
            <person name="Pangilinan J."/>
            <person name="LaButti K."/>
            <person name="Riley R."/>
            <person name="Lipzen A."/>
            <person name="Clum A."/>
            <person name="Drula E."/>
            <person name="Henrissat B."/>
            <person name="Kohler A."/>
            <person name="Grigoriev I.V."/>
            <person name="Martin F.M."/>
            <person name="Hacquard S."/>
        </authorList>
    </citation>
    <scope>NUCLEOTIDE SEQUENCE [LARGE SCALE GENOMIC DNA]</scope>
    <source>
        <strain evidence="1 2">MPI-SDFR-AT-0079</strain>
    </source>
</reference>
<accession>A0ACB7PB52</accession>
<keyword evidence="2" id="KW-1185">Reference proteome</keyword>
<dbReference type="EMBL" id="JAGIZQ010000004">
    <property type="protein sequence ID" value="KAH6631779.1"/>
    <property type="molecule type" value="Genomic_DNA"/>
</dbReference>
<evidence type="ECO:0000313" key="2">
    <source>
        <dbReference type="Proteomes" id="UP000724584"/>
    </source>
</evidence>
<protein>
    <submittedName>
        <fullName evidence="1">Uncharacterized protein</fullName>
    </submittedName>
</protein>
<evidence type="ECO:0000313" key="1">
    <source>
        <dbReference type="EMBL" id="KAH6631779.1"/>
    </source>
</evidence>
<organism evidence="1 2">
    <name type="scientific">Chaetomium tenue</name>
    <dbReference type="NCBI Taxonomy" id="1854479"/>
    <lineage>
        <taxon>Eukaryota</taxon>
        <taxon>Fungi</taxon>
        <taxon>Dikarya</taxon>
        <taxon>Ascomycota</taxon>
        <taxon>Pezizomycotina</taxon>
        <taxon>Sordariomycetes</taxon>
        <taxon>Sordariomycetidae</taxon>
        <taxon>Sordariales</taxon>
        <taxon>Chaetomiaceae</taxon>
        <taxon>Chaetomium</taxon>
    </lineage>
</organism>